<dbReference type="RefSeq" id="WP_179715122.1">
    <property type="nucleotide sequence ID" value="NZ_JACBZT010000001.1"/>
</dbReference>
<keyword evidence="1" id="KW-0732">Signal</keyword>
<keyword evidence="3" id="KW-1185">Reference proteome</keyword>
<accession>A0A853CAN9</accession>
<dbReference type="AlphaFoldDB" id="A0A853CAN9"/>
<evidence type="ECO:0000313" key="3">
    <source>
        <dbReference type="Proteomes" id="UP000541969"/>
    </source>
</evidence>
<dbReference type="GO" id="GO:0008237">
    <property type="term" value="F:metallopeptidase activity"/>
    <property type="evidence" value="ECO:0007669"/>
    <property type="project" value="UniProtKB-KW"/>
</dbReference>
<keyword evidence="2" id="KW-0645">Protease</keyword>
<dbReference type="GO" id="GO:0006508">
    <property type="term" value="P:proteolysis"/>
    <property type="evidence" value="ECO:0007669"/>
    <property type="project" value="UniProtKB-KW"/>
</dbReference>
<feature type="signal peptide" evidence="1">
    <location>
        <begin position="1"/>
        <end position="27"/>
    </location>
</feature>
<reference evidence="2 3" key="1">
    <citation type="submission" date="2020-07" db="EMBL/GenBank/DDBJ databases">
        <title>Sequencing the genomes of 1000 actinobacteria strains.</title>
        <authorList>
            <person name="Klenk H.-P."/>
        </authorList>
    </citation>
    <scope>NUCLEOTIDE SEQUENCE [LARGE SCALE GENOMIC DNA]</scope>
    <source>
        <strain evidence="2 3">DSM 104001</strain>
    </source>
</reference>
<evidence type="ECO:0000256" key="1">
    <source>
        <dbReference type="SAM" id="SignalP"/>
    </source>
</evidence>
<keyword evidence="2" id="KW-0378">Hydrolase</keyword>
<dbReference type="PROSITE" id="PS51257">
    <property type="entry name" value="PROKAR_LIPOPROTEIN"/>
    <property type="match status" value="1"/>
</dbReference>
<comment type="caution">
    <text evidence="2">The sequence shown here is derived from an EMBL/GenBank/DDBJ whole genome shotgun (WGS) entry which is preliminary data.</text>
</comment>
<sequence length="463" mass="49623">MRHGLHRPLLAAAVGGLLLTGCSTVVAGAASPGGDVVTDVSSQDFPITAAVDDDPVDQAARNSLTDLYAFWGEAYPAAFGEDFQTLQGGIYSVDLANLDESQFPDGVGCGSDPREVEGSGAFFCAGRGLPNSDSVTYDKNFLTELSGDYGRSLVPFVMAHEFGHAIQYRFGFRGESINQETQADCFAGAWTRWVVDGNAEHVAIRVPELDKIIRGYLITADAVGSDPNEEGAHGSYFDRVSAIAEGYDNGVEKCRDDFGSDRVFTAAEFTQEDQANQGNSEYDETITLTENSLPTFWSDVFPAAFGKDFEAPELQGFDGTAPDCVAGNRDLGYCAGDNTVYFDEEELTRPAHDDLGDFSTATAISLPYALAARDQAGLSTDDSDAIRSAVCLTGWWQAYVFNGNDEQVRLQPGDIDEAVSFLLTYGTNDKVFPNTALSGFELLRAYRAGFLSGGSQCDVGIPG</sequence>
<dbReference type="EMBL" id="JACBZT010000001">
    <property type="protein sequence ID" value="NYJ04397.1"/>
    <property type="molecule type" value="Genomic_DNA"/>
</dbReference>
<keyword evidence="2" id="KW-0482">Metalloprotease</keyword>
<protein>
    <submittedName>
        <fullName evidence="2">Putative metalloprotease</fullName>
    </submittedName>
</protein>
<dbReference type="Proteomes" id="UP000541969">
    <property type="component" value="Unassembled WGS sequence"/>
</dbReference>
<organism evidence="2 3">
    <name type="scientific">Petropleomorpha daqingensis</name>
    <dbReference type="NCBI Taxonomy" id="2026353"/>
    <lineage>
        <taxon>Bacteria</taxon>
        <taxon>Bacillati</taxon>
        <taxon>Actinomycetota</taxon>
        <taxon>Actinomycetes</taxon>
        <taxon>Geodermatophilales</taxon>
        <taxon>Geodermatophilaceae</taxon>
        <taxon>Petropleomorpha</taxon>
    </lineage>
</organism>
<feature type="chain" id="PRO_5039321112" evidence="1">
    <location>
        <begin position="28"/>
        <end position="463"/>
    </location>
</feature>
<dbReference type="SUPFAM" id="SSF55486">
    <property type="entry name" value="Metalloproteases ('zincins'), catalytic domain"/>
    <property type="match status" value="1"/>
</dbReference>
<name>A0A853CAN9_9ACTN</name>
<proteinExistence type="predicted"/>
<gene>
    <name evidence="2" type="ORF">GGQ55_000675</name>
</gene>
<evidence type="ECO:0000313" key="2">
    <source>
        <dbReference type="EMBL" id="NYJ04397.1"/>
    </source>
</evidence>